<sequence length="420" mass="47674">MKYLFYLLLALSIPLPALAQTDIVTPTKIALIKNTVGEASMSIDIQLDINKNESIDFDHWINHPEDKPKVSLQYGDQKSDCPLRVRPEASAKNSIGFIVSGFTESTLERFLNRDHDNQIKLLVENDVRVNLLHMPDTMATSHLLVIKADVLNKMINDQLTITADDRSGFLTSLNNFYYYQNKVDFGVQPSQDTVKTSYILTMKLQNAYNRKNFLKCDDSQKGTPIYWSLDTRLSTEFKDSLNYIKFYPVNLMWENYSKKIPFQLSIKAGHESSQDFISKRAALDASITLITPNAINLTTAQSNRLRLKPVITAGIKGYYDYSNNVEAFTSGQPHVDGYYYVPVFNNYAIIFEGTAFYDMSTVRNPDNKIQGNYSVTLGAEIPKTGFKAMFKYVDGKSDINFKDGSVIAIGLLMDFFQEKK</sequence>
<evidence type="ECO:0000313" key="2">
    <source>
        <dbReference type="EMBL" id="MFD2600775.1"/>
    </source>
</evidence>
<gene>
    <name evidence="2" type="ORF">ACFSR3_01790</name>
</gene>
<reference evidence="3" key="1">
    <citation type="journal article" date="2019" name="Int. J. Syst. Evol. Microbiol.">
        <title>The Global Catalogue of Microorganisms (GCM) 10K type strain sequencing project: providing services to taxonomists for standard genome sequencing and annotation.</title>
        <authorList>
            <consortium name="The Broad Institute Genomics Platform"/>
            <consortium name="The Broad Institute Genome Sequencing Center for Infectious Disease"/>
            <person name="Wu L."/>
            <person name="Ma J."/>
        </authorList>
    </citation>
    <scope>NUCLEOTIDE SEQUENCE [LARGE SCALE GENOMIC DNA]</scope>
    <source>
        <strain evidence="3">KCTC 42107</strain>
    </source>
</reference>
<dbReference type="EMBL" id="JBHUMD010000003">
    <property type="protein sequence ID" value="MFD2600775.1"/>
    <property type="molecule type" value="Genomic_DNA"/>
</dbReference>
<dbReference type="Proteomes" id="UP001597480">
    <property type="component" value="Unassembled WGS sequence"/>
</dbReference>
<proteinExistence type="predicted"/>
<name>A0ABW5NPF0_9FLAO</name>
<keyword evidence="1" id="KW-0732">Signal</keyword>
<evidence type="ECO:0000256" key="1">
    <source>
        <dbReference type="SAM" id="SignalP"/>
    </source>
</evidence>
<comment type="caution">
    <text evidence="2">The sequence shown here is derived from an EMBL/GenBank/DDBJ whole genome shotgun (WGS) entry which is preliminary data.</text>
</comment>
<evidence type="ECO:0000313" key="3">
    <source>
        <dbReference type="Proteomes" id="UP001597480"/>
    </source>
</evidence>
<feature type="signal peptide" evidence="1">
    <location>
        <begin position="1"/>
        <end position="19"/>
    </location>
</feature>
<keyword evidence="3" id="KW-1185">Reference proteome</keyword>
<protein>
    <submittedName>
        <fullName evidence="2">Uncharacterized protein</fullName>
    </submittedName>
</protein>
<accession>A0ABW5NPF0</accession>
<organism evidence="2 3">
    <name type="scientific">Flavobacterium suzhouense</name>
    <dbReference type="NCBI Taxonomy" id="1529638"/>
    <lineage>
        <taxon>Bacteria</taxon>
        <taxon>Pseudomonadati</taxon>
        <taxon>Bacteroidota</taxon>
        <taxon>Flavobacteriia</taxon>
        <taxon>Flavobacteriales</taxon>
        <taxon>Flavobacteriaceae</taxon>
        <taxon>Flavobacterium</taxon>
    </lineage>
</organism>
<dbReference type="RefSeq" id="WP_379819447.1">
    <property type="nucleotide sequence ID" value="NZ_JBHUMD010000003.1"/>
</dbReference>
<feature type="chain" id="PRO_5045104691" evidence="1">
    <location>
        <begin position="20"/>
        <end position="420"/>
    </location>
</feature>